<dbReference type="OrthoDB" id="5769308at2"/>
<keyword evidence="3" id="KW-1185">Reference proteome</keyword>
<sequence>MTTNLKLTSYQELYHIDYYKWLDTTAQLLRNHQFDDVDFDNLIEEIEAMSGSQRRELENRLRVLLMHLLKYKYQPERRSNSWLNTIDEQRNQLELLLEYSPSLKPFYSEVFDKCYVKARRSAANETGLSINTFPSDSPFTQDDTLNPDWLPE</sequence>
<dbReference type="Pfam" id="PF01724">
    <property type="entry name" value="DUF29"/>
    <property type="match status" value="1"/>
</dbReference>
<reference evidence="2 3" key="1">
    <citation type="submission" date="2012-06" db="EMBL/GenBank/DDBJ databases">
        <title>Finished plasmid 7 of genome of Crinalium epipsammum PCC 9333.</title>
        <authorList>
            <consortium name="US DOE Joint Genome Institute"/>
            <person name="Gugger M."/>
            <person name="Coursin T."/>
            <person name="Rippka R."/>
            <person name="Tandeau De Marsac N."/>
            <person name="Huntemann M."/>
            <person name="Wei C.-L."/>
            <person name="Han J."/>
            <person name="Detter J.C."/>
            <person name="Han C."/>
            <person name="Tapia R."/>
            <person name="Davenport K."/>
            <person name="Daligault H."/>
            <person name="Erkkila T."/>
            <person name="Gu W."/>
            <person name="Munk A.C.C."/>
            <person name="Teshima H."/>
            <person name="Xu Y."/>
            <person name="Chain P."/>
            <person name="Chen A."/>
            <person name="Krypides N."/>
            <person name="Mavromatis K."/>
            <person name="Markowitz V."/>
            <person name="Szeto E."/>
            <person name="Ivanova N."/>
            <person name="Mikhailova N."/>
            <person name="Ovchinnikova G."/>
            <person name="Pagani I."/>
            <person name="Pati A."/>
            <person name="Goodwin L."/>
            <person name="Peters L."/>
            <person name="Pitluck S."/>
            <person name="Woyke T."/>
            <person name="Kerfeld C."/>
        </authorList>
    </citation>
    <scope>NUCLEOTIDE SEQUENCE [LARGE SCALE GENOMIC DNA]</scope>
    <source>
        <strain evidence="2 3">PCC 9333</strain>
        <plasmid evidence="3">Plasmid pCRI9333.07</plasmid>
    </source>
</reference>
<dbReference type="RefSeq" id="WP_015180081.1">
    <property type="nucleotide sequence ID" value="NC_019737.1"/>
</dbReference>
<dbReference type="KEGG" id="cep:Cri9333_4968"/>
<evidence type="ECO:0000256" key="1">
    <source>
        <dbReference type="SAM" id="MobiDB-lite"/>
    </source>
</evidence>
<dbReference type="EMBL" id="CP003627">
    <property type="protein sequence ID" value="AFZ15723.1"/>
    <property type="molecule type" value="Genomic_DNA"/>
</dbReference>
<evidence type="ECO:0000313" key="2">
    <source>
        <dbReference type="EMBL" id="AFZ15723.1"/>
    </source>
</evidence>
<dbReference type="PANTHER" id="PTHR34235:SF3">
    <property type="entry name" value="SLR1203 PROTEIN"/>
    <property type="match status" value="1"/>
</dbReference>
<evidence type="ECO:0000313" key="3">
    <source>
        <dbReference type="Proteomes" id="UP000010472"/>
    </source>
</evidence>
<dbReference type="HOGENOM" id="CLU_116670_0_1_3"/>
<name>K9W5U9_9CYAN</name>
<dbReference type="PANTHER" id="PTHR34235">
    <property type="entry name" value="SLR1203 PROTEIN-RELATED"/>
    <property type="match status" value="1"/>
</dbReference>
<accession>K9W5U9</accession>
<feature type="region of interest" description="Disordered" evidence="1">
    <location>
        <begin position="130"/>
        <end position="152"/>
    </location>
</feature>
<keyword evidence="2" id="KW-0614">Plasmid</keyword>
<protein>
    <recommendedName>
        <fullName evidence="4">DUF29 domain-containing protein</fullName>
    </recommendedName>
</protein>
<feature type="compositionally biased region" description="Polar residues" evidence="1">
    <location>
        <begin position="130"/>
        <end position="144"/>
    </location>
</feature>
<dbReference type="InterPro" id="IPR002636">
    <property type="entry name" value="DUF29"/>
</dbReference>
<evidence type="ECO:0008006" key="4">
    <source>
        <dbReference type="Google" id="ProtNLM"/>
    </source>
</evidence>
<dbReference type="AlphaFoldDB" id="K9W5U9"/>
<gene>
    <name evidence="2" type="ORF">Cri9333_4968</name>
</gene>
<proteinExistence type="predicted"/>
<dbReference type="Proteomes" id="UP000010472">
    <property type="component" value="Plasmid pCRI9333.07"/>
</dbReference>
<organism evidence="2 3">
    <name type="scientific">Crinalium epipsammum PCC 9333</name>
    <dbReference type="NCBI Taxonomy" id="1173022"/>
    <lineage>
        <taxon>Bacteria</taxon>
        <taxon>Bacillati</taxon>
        <taxon>Cyanobacteriota</taxon>
        <taxon>Cyanophyceae</taxon>
        <taxon>Gomontiellales</taxon>
        <taxon>Gomontiellaceae</taxon>
        <taxon>Crinalium</taxon>
    </lineage>
</organism>
<geneLocation type="plasmid" evidence="2 3">
    <name>pCRI9333.07</name>
</geneLocation>
<dbReference type="PATRIC" id="fig|1173022.3.peg.5365"/>
<dbReference type="Gene3D" id="1.20.1220.20">
    <property type="entry name" value="Uncharcterised protein PF01724"/>
    <property type="match status" value="1"/>
</dbReference>